<keyword evidence="2" id="KW-1185">Reference proteome</keyword>
<sequence>MNSPEGGTQEVYWTVRGGQEWGTENRTKCRLTRIFEKVEAGRERAVALDIYTQEEEVPISLPSTCETTKIVAQNTGPGLTRPTALAEWYTVVHSPGLPAQSGACLSGWPGRM</sequence>
<dbReference type="Proteomes" id="UP001283361">
    <property type="component" value="Unassembled WGS sequence"/>
</dbReference>
<comment type="caution">
    <text evidence="1">The sequence shown here is derived from an EMBL/GenBank/DDBJ whole genome shotgun (WGS) entry which is preliminary data.</text>
</comment>
<gene>
    <name evidence="1" type="ORF">RRG08_039748</name>
</gene>
<evidence type="ECO:0000313" key="1">
    <source>
        <dbReference type="EMBL" id="KAK3738341.1"/>
    </source>
</evidence>
<proteinExistence type="predicted"/>
<name>A0AAE1CV04_9GAST</name>
<accession>A0AAE1CV04</accession>
<evidence type="ECO:0000313" key="2">
    <source>
        <dbReference type="Proteomes" id="UP001283361"/>
    </source>
</evidence>
<dbReference type="EMBL" id="JAWDGP010006599">
    <property type="protein sequence ID" value="KAK3738341.1"/>
    <property type="molecule type" value="Genomic_DNA"/>
</dbReference>
<reference evidence="1" key="1">
    <citation type="journal article" date="2023" name="G3 (Bethesda)">
        <title>A reference genome for the long-term kleptoplast-retaining sea slug Elysia crispata morphotype clarki.</title>
        <authorList>
            <person name="Eastman K.E."/>
            <person name="Pendleton A.L."/>
            <person name="Shaikh M.A."/>
            <person name="Suttiyut T."/>
            <person name="Ogas R."/>
            <person name="Tomko P."/>
            <person name="Gavelis G."/>
            <person name="Widhalm J.R."/>
            <person name="Wisecaver J.H."/>
        </authorList>
    </citation>
    <scope>NUCLEOTIDE SEQUENCE</scope>
    <source>
        <strain evidence="1">ECLA1</strain>
    </source>
</reference>
<protein>
    <submittedName>
        <fullName evidence="1">Uncharacterized protein</fullName>
    </submittedName>
</protein>
<dbReference type="AlphaFoldDB" id="A0AAE1CV04"/>
<organism evidence="1 2">
    <name type="scientific">Elysia crispata</name>
    <name type="common">lettuce slug</name>
    <dbReference type="NCBI Taxonomy" id="231223"/>
    <lineage>
        <taxon>Eukaryota</taxon>
        <taxon>Metazoa</taxon>
        <taxon>Spiralia</taxon>
        <taxon>Lophotrochozoa</taxon>
        <taxon>Mollusca</taxon>
        <taxon>Gastropoda</taxon>
        <taxon>Heterobranchia</taxon>
        <taxon>Euthyneura</taxon>
        <taxon>Panpulmonata</taxon>
        <taxon>Sacoglossa</taxon>
        <taxon>Placobranchoidea</taxon>
        <taxon>Plakobranchidae</taxon>
        <taxon>Elysia</taxon>
    </lineage>
</organism>